<organism evidence="1 2">
    <name type="scientific">Nitrosovibrio tenuis</name>
    <dbReference type="NCBI Taxonomy" id="1233"/>
    <lineage>
        <taxon>Bacteria</taxon>
        <taxon>Pseudomonadati</taxon>
        <taxon>Pseudomonadota</taxon>
        <taxon>Betaproteobacteria</taxon>
        <taxon>Nitrosomonadales</taxon>
        <taxon>Nitrosomonadaceae</taxon>
        <taxon>Nitrosovibrio</taxon>
    </lineage>
</organism>
<gene>
    <name evidence="1" type="ORF">SAMN05216387_1057</name>
</gene>
<proteinExistence type="predicted"/>
<dbReference type="AlphaFoldDB" id="A0A1H7MBC8"/>
<reference evidence="1 2" key="1">
    <citation type="submission" date="2016-10" db="EMBL/GenBank/DDBJ databases">
        <authorList>
            <person name="de Groot N.N."/>
        </authorList>
    </citation>
    <scope>NUCLEOTIDE SEQUENCE [LARGE SCALE GENOMIC DNA]</scope>
    <source>
        <strain evidence="1 2">Nv1</strain>
    </source>
</reference>
<evidence type="ECO:0000313" key="2">
    <source>
        <dbReference type="Proteomes" id="UP000198620"/>
    </source>
</evidence>
<name>A0A1H7MBC8_9PROT</name>
<protein>
    <submittedName>
        <fullName evidence="1">Uncharacterized protein</fullName>
    </submittedName>
</protein>
<sequence length="99" mass="10616">MNEPVFNLEGTINRETMIVIALGLDSFFSLGLLQHAGNPRSGLSKPACSAPGFRIRVPHSGSVFGFRIRVPHSGSAFGFRAFILVCPTLHKAIVAPVGR</sequence>
<dbReference type="EMBL" id="FOBH01000005">
    <property type="protein sequence ID" value="SEL08462.1"/>
    <property type="molecule type" value="Genomic_DNA"/>
</dbReference>
<keyword evidence="2" id="KW-1185">Reference proteome</keyword>
<accession>A0A1H7MBC8</accession>
<evidence type="ECO:0000313" key="1">
    <source>
        <dbReference type="EMBL" id="SEL08462.1"/>
    </source>
</evidence>
<dbReference type="Proteomes" id="UP000198620">
    <property type="component" value="Unassembled WGS sequence"/>
</dbReference>